<accession>A0A0E9QMP3</accession>
<organism evidence="1">
    <name type="scientific">Anguilla anguilla</name>
    <name type="common">European freshwater eel</name>
    <name type="synonym">Muraena anguilla</name>
    <dbReference type="NCBI Taxonomy" id="7936"/>
    <lineage>
        <taxon>Eukaryota</taxon>
        <taxon>Metazoa</taxon>
        <taxon>Chordata</taxon>
        <taxon>Craniata</taxon>
        <taxon>Vertebrata</taxon>
        <taxon>Euteleostomi</taxon>
        <taxon>Actinopterygii</taxon>
        <taxon>Neopterygii</taxon>
        <taxon>Teleostei</taxon>
        <taxon>Anguilliformes</taxon>
        <taxon>Anguillidae</taxon>
        <taxon>Anguilla</taxon>
    </lineage>
</organism>
<proteinExistence type="predicted"/>
<name>A0A0E9QMP3_ANGAN</name>
<dbReference type="EMBL" id="GBXM01091269">
    <property type="protein sequence ID" value="JAH17308.1"/>
    <property type="molecule type" value="Transcribed_RNA"/>
</dbReference>
<evidence type="ECO:0000313" key="1">
    <source>
        <dbReference type="EMBL" id="JAH17308.1"/>
    </source>
</evidence>
<dbReference type="AlphaFoldDB" id="A0A0E9QMP3"/>
<reference evidence="1" key="2">
    <citation type="journal article" date="2015" name="Fish Shellfish Immunol.">
        <title>Early steps in the European eel (Anguilla anguilla)-Vibrio vulnificus interaction in the gills: Role of the RtxA13 toxin.</title>
        <authorList>
            <person name="Callol A."/>
            <person name="Pajuelo D."/>
            <person name="Ebbesson L."/>
            <person name="Teles M."/>
            <person name="MacKenzie S."/>
            <person name="Amaro C."/>
        </authorList>
    </citation>
    <scope>NUCLEOTIDE SEQUENCE</scope>
</reference>
<protein>
    <submittedName>
        <fullName evidence="1">Uncharacterized protein</fullName>
    </submittedName>
</protein>
<sequence length="46" mass="5239">MGYESSGVLVFLFIDLRLGCHNIPVVSCLSESSHYFTRNLWEPAHL</sequence>
<reference evidence="1" key="1">
    <citation type="submission" date="2014-11" db="EMBL/GenBank/DDBJ databases">
        <authorList>
            <person name="Amaro Gonzalez C."/>
        </authorList>
    </citation>
    <scope>NUCLEOTIDE SEQUENCE</scope>
</reference>